<proteinExistence type="predicted"/>
<evidence type="ECO:0008006" key="4">
    <source>
        <dbReference type="Google" id="ProtNLM"/>
    </source>
</evidence>
<feature type="compositionally biased region" description="Polar residues" evidence="1">
    <location>
        <begin position="228"/>
        <end position="238"/>
    </location>
</feature>
<feature type="region of interest" description="Disordered" evidence="1">
    <location>
        <begin position="334"/>
        <end position="388"/>
    </location>
</feature>
<evidence type="ECO:0000256" key="1">
    <source>
        <dbReference type="SAM" id="MobiDB-lite"/>
    </source>
</evidence>
<keyword evidence="3" id="KW-1185">Reference proteome</keyword>
<name>A0ABD3GBY1_9MARC</name>
<accession>A0ABD3GBY1</accession>
<organism evidence="2 3">
    <name type="scientific">Riccia sorocarpa</name>
    <dbReference type="NCBI Taxonomy" id="122646"/>
    <lineage>
        <taxon>Eukaryota</taxon>
        <taxon>Viridiplantae</taxon>
        <taxon>Streptophyta</taxon>
        <taxon>Embryophyta</taxon>
        <taxon>Marchantiophyta</taxon>
        <taxon>Marchantiopsida</taxon>
        <taxon>Marchantiidae</taxon>
        <taxon>Marchantiales</taxon>
        <taxon>Ricciaceae</taxon>
        <taxon>Riccia</taxon>
    </lineage>
</organism>
<dbReference type="InterPro" id="IPR036691">
    <property type="entry name" value="Endo/exonu/phosph_ase_sf"/>
</dbReference>
<evidence type="ECO:0000313" key="2">
    <source>
        <dbReference type="EMBL" id="KAL3676126.1"/>
    </source>
</evidence>
<feature type="region of interest" description="Disordered" evidence="1">
    <location>
        <begin position="228"/>
        <end position="292"/>
    </location>
</feature>
<dbReference type="SUPFAM" id="SSF56219">
    <property type="entry name" value="DNase I-like"/>
    <property type="match status" value="1"/>
</dbReference>
<protein>
    <recommendedName>
        <fullName evidence="4">Reverse transcriptase zinc-binding domain-containing protein</fullName>
    </recommendedName>
</protein>
<reference evidence="2 3" key="1">
    <citation type="submission" date="2024-09" db="EMBL/GenBank/DDBJ databases">
        <title>Chromosome-scale assembly of Riccia sorocarpa.</title>
        <authorList>
            <person name="Paukszto L."/>
        </authorList>
    </citation>
    <scope>NUCLEOTIDE SEQUENCE [LARGE SCALE GENOMIC DNA]</scope>
    <source>
        <strain evidence="2">LP-2024</strain>
        <tissue evidence="2">Aerial parts of the thallus</tissue>
    </source>
</reference>
<dbReference type="PANTHER" id="PTHR33116">
    <property type="entry name" value="REVERSE TRANSCRIPTASE ZINC-BINDING DOMAIN-CONTAINING PROTEIN-RELATED-RELATED"/>
    <property type="match status" value="1"/>
</dbReference>
<dbReference type="PANTHER" id="PTHR33116:SF78">
    <property type="entry name" value="OS12G0587133 PROTEIN"/>
    <property type="match status" value="1"/>
</dbReference>
<gene>
    <name evidence="2" type="ORF">R1sor_026074</name>
</gene>
<dbReference type="EMBL" id="JBJQOH010000008">
    <property type="protein sequence ID" value="KAL3676126.1"/>
    <property type="molecule type" value="Genomic_DNA"/>
</dbReference>
<comment type="caution">
    <text evidence="2">The sequence shown here is derived from an EMBL/GenBank/DDBJ whole genome shotgun (WGS) entry which is preliminary data.</text>
</comment>
<feature type="compositionally biased region" description="Polar residues" evidence="1">
    <location>
        <begin position="338"/>
        <end position="358"/>
    </location>
</feature>
<evidence type="ECO:0000313" key="3">
    <source>
        <dbReference type="Proteomes" id="UP001633002"/>
    </source>
</evidence>
<dbReference type="Gene3D" id="3.60.10.10">
    <property type="entry name" value="Endonuclease/exonuclease/phosphatase"/>
    <property type="match status" value="1"/>
</dbReference>
<feature type="compositionally biased region" description="Low complexity" evidence="1">
    <location>
        <begin position="263"/>
        <end position="280"/>
    </location>
</feature>
<dbReference type="Proteomes" id="UP001633002">
    <property type="component" value="Unassembled WGS sequence"/>
</dbReference>
<feature type="compositionally biased region" description="Basic and acidic residues" evidence="1">
    <location>
        <begin position="243"/>
        <end position="255"/>
    </location>
</feature>
<feature type="compositionally biased region" description="Basic and acidic residues" evidence="1">
    <location>
        <begin position="368"/>
        <end position="380"/>
    </location>
</feature>
<feature type="region of interest" description="Disordered" evidence="1">
    <location>
        <begin position="189"/>
        <end position="209"/>
    </location>
</feature>
<sequence length="1363" mass="151999">MALDEGTRSDSDLAAEDLIGQLKKLSVAAADCPTTSVCIKRKVSSLKFVHELEGVGIYSFCFEGAVSLEGFRGWVATNWVREKKAKTISTRPVGPSAFITVCETREDRDRLLENRVAQLRSSLLVHYPWKPQCDDPQFSPPEKRTSVEILSYPTWARDLLPEVFELIAPVLRISAAAKLLAVENPRATLLWDPSRPTPKTVGLEVEGDNPGDHSCKLLLPVRFLDLPNQVNPHQTSPPARSHLSQDKTPPEKSAEKVNLSKHSSSSAASAQAPASNSASEPPHPSTSCQSATSKDSWALIPIGFYGTPPSGLHSVPLGFPGGFPAAPIITEVSDDVHSSSGGKSPNTDNPTPSNQSIRQLLAQRRRGSLKDITKKNKNSERAASSDQNPGVDYRVLAADSDGQKGGVAILVHSSCAIKEWVAVNNRIIWAVIQLMNFRLPLVSVYAPVDSAERKLFWQQLTDVLPPKKFLFGGDWNVVEGPEDSSSRSNWLSRRETVNFFNFKASFHIHDVRKGGCAQKSLFFKIDPRILKDADLRKQVVAVWQKHKDGGSLDTPEKFLPAWSEFRSLIKETQYRESQQLSTLDEKKKRLIQLGDVGTLNQSQLVEFGALAEEVRRLVALQHHKFRLWSREKHLALGDTNSGYFLSRFKRRSAHGALRSLRLEDGTVVYAQNDINREVYSFFEKMYRLPDETPDILGKRQDLLSRLGSAVSPSEQAFLADLPTYREFSDILHSAPKGKAPGVDGFGYEVLADLWGELGEDFTLMMQTQEGVRNGKFAAVELPGGLKLDVSVLADDTAAFLAVQEKTFQEFLRLLEIFQSASGARINFTKSKILMIGRYSKPPDWLSSGPFKVLGRHQAARYLGITVASSLKPQDAWASAILSINERLYGLTSKHLNFEARCTVLRFLVQTKLSFAVSLATLRSSHLKTLRQLFRTFLWGTSVTGKPKVPLVAWELLSAPLRDGGLGIWDLPKFNLAFLVKYVSSLISKPLDASWPDIFWSLCRDNIQRLRCQFLLCGPSARKADPSFFSKMLDTWCAFRENLCWSPRVIAIPSLLSVDSAFYLLTSCGFISQYERDRGLQFLSGAALWGDLPDLGSYLPDDVAALWSKLLRLPVIHGDFCFIPQEWLLRGSGGTGAFPISAGAAYGTLVSSHTGDRLTVLNSKWGLTWSQPAWSRVFKLIWGKGVPRRDGLFLWKFLFKAFFTGRRVQRIGPFSNMCAECRDAPEDFNHIIACPARKAFWDSLLDICPILQETRPLFSQVRIPEVLERLCLLRPSDKLAAVLVFSHALRLCWRRRCELQFDGSGKALSSISPLISFVEVLLAEGSFASGPRKDLCKGAIQQIFACSFFVPNRFLKDFDRLFQD</sequence>